<dbReference type="Proteomes" id="UP001152747">
    <property type="component" value="Unassembled WGS sequence"/>
</dbReference>
<sequence>MNIPQCFLVGRRNKFVMKTEKTNLFCDFFKAFSYVVLRKCSKNEELQKKHHKFEKFKYKICTDSEFIKHVEECCEKAKWHVIYGMLAIFEVCMIKSNEEQIVSFRIAISYNESEEQDERLKMCRVLESIENFELPQETKIRLNTSKFRPRIRLLTKHSTESSEFDYSDLISNISIPLTDSFFTSKTKLSFFVCN</sequence>
<dbReference type="OrthoDB" id="5775613at2759"/>
<keyword evidence="2" id="KW-1185">Reference proteome</keyword>
<dbReference type="AlphaFoldDB" id="A0A9P1MSK8"/>
<evidence type="ECO:0000313" key="1">
    <source>
        <dbReference type="EMBL" id="CAI5438336.1"/>
    </source>
</evidence>
<name>A0A9P1MSK8_9PELO</name>
<organism evidence="1 2">
    <name type="scientific">Caenorhabditis angaria</name>
    <dbReference type="NCBI Taxonomy" id="860376"/>
    <lineage>
        <taxon>Eukaryota</taxon>
        <taxon>Metazoa</taxon>
        <taxon>Ecdysozoa</taxon>
        <taxon>Nematoda</taxon>
        <taxon>Chromadorea</taxon>
        <taxon>Rhabditida</taxon>
        <taxon>Rhabditina</taxon>
        <taxon>Rhabditomorpha</taxon>
        <taxon>Rhabditoidea</taxon>
        <taxon>Rhabditidae</taxon>
        <taxon>Peloderinae</taxon>
        <taxon>Caenorhabditis</taxon>
    </lineage>
</organism>
<protein>
    <submittedName>
        <fullName evidence="1">Uncharacterized protein</fullName>
    </submittedName>
</protein>
<comment type="caution">
    <text evidence="1">The sequence shown here is derived from an EMBL/GenBank/DDBJ whole genome shotgun (WGS) entry which is preliminary data.</text>
</comment>
<proteinExistence type="predicted"/>
<gene>
    <name evidence="1" type="ORF">CAMP_LOCUS973</name>
</gene>
<evidence type="ECO:0000313" key="2">
    <source>
        <dbReference type="Proteomes" id="UP001152747"/>
    </source>
</evidence>
<dbReference type="EMBL" id="CANHGI010000001">
    <property type="protein sequence ID" value="CAI5438336.1"/>
    <property type="molecule type" value="Genomic_DNA"/>
</dbReference>
<accession>A0A9P1MSK8</accession>
<reference evidence="1" key="1">
    <citation type="submission" date="2022-11" db="EMBL/GenBank/DDBJ databases">
        <authorList>
            <person name="Kikuchi T."/>
        </authorList>
    </citation>
    <scope>NUCLEOTIDE SEQUENCE</scope>
    <source>
        <strain evidence="1">PS1010</strain>
    </source>
</reference>